<keyword evidence="3" id="KW-0732">Signal</keyword>
<protein>
    <submittedName>
        <fullName evidence="4">Uncharacterized protein</fullName>
    </submittedName>
</protein>
<evidence type="ECO:0000256" key="1">
    <source>
        <dbReference type="SAM" id="MobiDB-lite"/>
    </source>
</evidence>
<dbReference type="RefSeq" id="WP_066737917.1">
    <property type="nucleotide sequence ID" value="NZ_JAJCIQ010000018.1"/>
</dbReference>
<evidence type="ECO:0000313" key="5">
    <source>
        <dbReference type="Proteomes" id="UP001299546"/>
    </source>
</evidence>
<reference evidence="4 5" key="1">
    <citation type="submission" date="2021-10" db="EMBL/GenBank/DDBJ databases">
        <title>Collection of gut derived symbiotic bacterial strains cultured from healthy donors.</title>
        <authorList>
            <person name="Lin H."/>
            <person name="Littmann E."/>
            <person name="Kohout C."/>
            <person name="Pamer E.G."/>
        </authorList>
    </citation>
    <scope>NUCLEOTIDE SEQUENCE [LARGE SCALE GENOMIC DNA]</scope>
    <source>
        <strain evidence="4 5">DFI.1.165</strain>
    </source>
</reference>
<keyword evidence="2" id="KW-1133">Transmembrane helix</keyword>
<feature type="chain" id="PRO_5046230133" evidence="3">
    <location>
        <begin position="28"/>
        <end position="501"/>
    </location>
</feature>
<feature type="compositionally biased region" description="Polar residues" evidence="1">
    <location>
        <begin position="279"/>
        <end position="295"/>
    </location>
</feature>
<evidence type="ECO:0000256" key="3">
    <source>
        <dbReference type="SAM" id="SignalP"/>
    </source>
</evidence>
<feature type="compositionally biased region" description="Low complexity" evidence="1">
    <location>
        <begin position="296"/>
        <end position="318"/>
    </location>
</feature>
<name>A0ABS8DL29_9FIRM</name>
<evidence type="ECO:0000256" key="2">
    <source>
        <dbReference type="SAM" id="Phobius"/>
    </source>
</evidence>
<gene>
    <name evidence="4" type="ORF">LIZ65_17490</name>
</gene>
<comment type="caution">
    <text evidence="4">The sequence shown here is derived from an EMBL/GenBank/DDBJ whole genome shotgun (WGS) entry which is preliminary data.</text>
</comment>
<proteinExistence type="predicted"/>
<sequence>MKKRHFLKFAFVMLFTILLLPSFTANANSDKIELTIIDATPYKQGFVFCRGDEEEWADIMEGWQRDFSFLVAFDETTQEYAPVVLESIDISDVDIYTVGEYHVRINMKLEDSYTDRYYIRDENCTVDIPIYISDEAGLKMHLVLDASFAYKFAWYAPVEFLPSDILYLEVDADTYYTKEELIQAPWLICDDYDIATLSMNLIYILKPLPKDTAYYFCVKVGDDYTDIVRVSYTDPPAISDSAGMGGNRDGDDHEEPELPPLSQPAPDDSKDSPEAGDSVISSGSAENSGAGQEQNSSSVAGPAGSSLSGSSSNSHLASAGTAVETVTATNTTMSGARIRMLLDTEEEFITFAWSGICLRIPKDYFLALNLSDDDLFSVEMKRTTNSSFTLSIAIGGKELTEFAPSSVQLSVDDTDIPYTLYLDNNKLNTTVTCQDGCAIFDVTRTGTYQLRTEGQADTVSEVSNESGIRRMFFPAAAVLMLVFITGILIFLRVCRNRGPRL</sequence>
<feature type="region of interest" description="Disordered" evidence="1">
    <location>
        <begin position="238"/>
        <end position="318"/>
    </location>
</feature>
<feature type="signal peptide" evidence="3">
    <location>
        <begin position="1"/>
        <end position="27"/>
    </location>
</feature>
<dbReference type="EMBL" id="JAJCIS010000018">
    <property type="protein sequence ID" value="MCB7389080.1"/>
    <property type="molecule type" value="Genomic_DNA"/>
</dbReference>
<dbReference type="Proteomes" id="UP001299546">
    <property type="component" value="Unassembled WGS sequence"/>
</dbReference>
<keyword evidence="5" id="KW-1185">Reference proteome</keyword>
<keyword evidence="2" id="KW-0472">Membrane</keyword>
<keyword evidence="2" id="KW-0812">Transmembrane</keyword>
<accession>A0ABS8DL29</accession>
<organism evidence="4 5">
    <name type="scientific">Bariatricus massiliensis</name>
    <dbReference type="NCBI Taxonomy" id="1745713"/>
    <lineage>
        <taxon>Bacteria</taxon>
        <taxon>Bacillati</taxon>
        <taxon>Bacillota</taxon>
        <taxon>Clostridia</taxon>
        <taxon>Lachnospirales</taxon>
        <taxon>Lachnospiraceae</taxon>
        <taxon>Bariatricus</taxon>
    </lineage>
</organism>
<feature type="transmembrane region" description="Helical" evidence="2">
    <location>
        <begin position="471"/>
        <end position="491"/>
    </location>
</feature>
<evidence type="ECO:0000313" key="4">
    <source>
        <dbReference type="EMBL" id="MCB7389080.1"/>
    </source>
</evidence>